<dbReference type="KEGG" id="spu:115929905"/>
<dbReference type="PROSITE" id="PS51421">
    <property type="entry name" value="RAS"/>
    <property type="match status" value="1"/>
</dbReference>
<dbReference type="NCBIfam" id="TIGR00231">
    <property type="entry name" value="small_GTP"/>
    <property type="match status" value="1"/>
</dbReference>
<dbReference type="Gene3D" id="3.40.50.300">
    <property type="entry name" value="P-loop containing nucleotide triphosphate hydrolases"/>
    <property type="match status" value="1"/>
</dbReference>
<dbReference type="OrthoDB" id="8830751at2759"/>
<dbReference type="SMART" id="SM00173">
    <property type="entry name" value="RAS"/>
    <property type="match status" value="1"/>
</dbReference>
<dbReference type="GO" id="GO:0007264">
    <property type="term" value="P:small GTPase-mediated signal transduction"/>
    <property type="evidence" value="ECO:0007669"/>
    <property type="project" value="InterPro"/>
</dbReference>
<dbReference type="PROSITE" id="PS51420">
    <property type="entry name" value="RHO"/>
    <property type="match status" value="1"/>
</dbReference>
<keyword evidence="2" id="KW-0342">GTP-binding</keyword>
<dbReference type="PROSITE" id="PS51419">
    <property type="entry name" value="RAB"/>
    <property type="match status" value="1"/>
</dbReference>
<dbReference type="GO" id="GO:0005525">
    <property type="term" value="F:GTP binding"/>
    <property type="evidence" value="ECO:0000318"/>
    <property type="project" value="GO_Central"/>
</dbReference>
<dbReference type="PRINTS" id="PR00449">
    <property type="entry name" value="RASTRNSFRMNG"/>
</dbReference>
<dbReference type="InterPro" id="IPR003578">
    <property type="entry name" value="Small_GTPase_Rho"/>
</dbReference>
<dbReference type="InterPro" id="IPR005225">
    <property type="entry name" value="Small_GTP-bd"/>
</dbReference>
<dbReference type="PANTHER" id="PTHR24072">
    <property type="entry name" value="RHO FAMILY GTPASE"/>
    <property type="match status" value="1"/>
</dbReference>
<keyword evidence="4" id="KW-1185">Reference proteome</keyword>
<dbReference type="GO" id="GO:0007015">
    <property type="term" value="P:actin filament organization"/>
    <property type="evidence" value="ECO:0000318"/>
    <property type="project" value="GO_Central"/>
</dbReference>
<proteinExistence type="predicted"/>
<name>A0A7M7PRV0_STRPU</name>
<dbReference type="GO" id="GO:0032956">
    <property type="term" value="P:regulation of actin cytoskeleton organization"/>
    <property type="evidence" value="ECO:0000318"/>
    <property type="project" value="GO_Central"/>
</dbReference>
<protein>
    <submittedName>
        <fullName evidence="3">Uncharacterized protein</fullName>
    </submittedName>
</protein>
<dbReference type="RefSeq" id="XP_030855886.1">
    <property type="nucleotide sequence ID" value="XM_031000026.1"/>
</dbReference>
<dbReference type="InParanoid" id="A0A7M7PRV0"/>
<dbReference type="GO" id="GO:0019901">
    <property type="term" value="F:protein kinase binding"/>
    <property type="evidence" value="ECO:0000318"/>
    <property type="project" value="GO_Central"/>
</dbReference>
<dbReference type="SUPFAM" id="SSF52540">
    <property type="entry name" value="P-loop containing nucleoside triphosphate hydrolases"/>
    <property type="match status" value="1"/>
</dbReference>
<dbReference type="GO" id="GO:0003924">
    <property type="term" value="F:GTPase activity"/>
    <property type="evidence" value="ECO:0000318"/>
    <property type="project" value="GO_Central"/>
</dbReference>
<evidence type="ECO:0000256" key="2">
    <source>
        <dbReference type="ARBA" id="ARBA00023134"/>
    </source>
</evidence>
<dbReference type="Pfam" id="PF00071">
    <property type="entry name" value="Ras"/>
    <property type="match status" value="1"/>
</dbReference>
<dbReference type="Proteomes" id="UP000007110">
    <property type="component" value="Unassembled WGS sequence"/>
</dbReference>
<accession>A0A7M7PRV0</accession>
<dbReference type="AlphaFoldDB" id="A0A7M7PRV0"/>
<dbReference type="EnsemblMetazoa" id="XM_031000026">
    <property type="protein sequence ID" value="XP_030855886"/>
    <property type="gene ID" value="LOC115929905"/>
</dbReference>
<dbReference type="GO" id="GO:0016477">
    <property type="term" value="P:cell migration"/>
    <property type="evidence" value="ECO:0000318"/>
    <property type="project" value="GO_Central"/>
</dbReference>
<reference evidence="3" key="2">
    <citation type="submission" date="2021-01" db="UniProtKB">
        <authorList>
            <consortium name="EnsemblMetazoa"/>
        </authorList>
    </citation>
    <scope>IDENTIFICATION</scope>
</reference>
<dbReference type="GO" id="GO:0005829">
    <property type="term" value="C:cytosol"/>
    <property type="evidence" value="ECO:0000318"/>
    <property type="project" value="GO_Central"/>
</dbReference>
<dbReference type="InterPro" id="IPR001806">
    <property type="entry name" value="Small_GTPase"/>
</dbReference>
<keyword evidence="1" id="KW-0547">Nucleotide-binding</keyword>
<dbReference type="InterPro" id="IPR027417">
    <property type="entry name" value="P-loop_NTPase"/>
</dbReference>
<dbReference type="SMART" id="SM00175">
    <property type="entry name" value="RAB"/>
    <property type="match status" value="1"/>
</dbReference>
<evidence type="ECO:0000256" key="1">
    <source>
        <dbReference type="ARBA" id="ARBA00022741"/>
    </source>
</evidence>
<dbReference type="GO" id="GO:0007165">
    <property type="term" value="P:signal transduction"/>
    <property type="evidence" value="ECO:0000318"/>
    <property type="project" value="GO_Central"/>
</dbReference>
<evidence type="ECO:0000313" key="4">
    <source>
        <dbReference type="Proteomes" id="UP000007110"/>
    </source>
</evidence>
<reference evidence="4" key="1">
    <citation type="submission" date="2015-02" db="EMBL/GenBank/DDBJ databases">
        <title>Genome sequencing for Strongylocentrotus purpuratus.</title>
        <authorList>
            <person name="Murali S."/>
            <person name="Liu Y."/>
            <person name="Vee V."/>
            <person name="English A."/>
            <person name="Wang M."/>
            <person name="Skinner E."/>
            <person name="Han Y."/>
            <person name="Muzny D.M."/>
            <person name="Worley K.C."/>
            <person name="Gibbs R.A."/>
        </authorList>
    </citation>
    <scope>NUCLEOTIDE SEQUENCE</scope>
</reference>
<sequence>MATIRTDVSIVGSQCGKTSLQTAFVKDRFDPRDVYISRAEIRATSCIEVNGKKVELGIWDTPSQELYGRLRTGFAYPKTDVVLLCFSFDRPDRFEDISEKWIPEVKKYLPKAPIIFVGNKKDLQNDKDTIQELLKKNQEPVKTEDAQVLAKKIGAISYLECSAKENKGFREVFETVALAGIKQDEKKKSSKCTLL</sequence>
<evidence type="ECO:0000313" key="3">
    <source>
        <dbReference type="EnsemblMetazoa" id="XP_030855886"/>
    </source>
</evidence>
<dbReference type="SMART" id="SM00174">
    <property type="entry name" value="RHO"/>
    <property type="match status" value="1"/>
</dbReference>
<dbReference type="GO" id="GO:0005886">
    <property type="term" value="C:plasma membrane"/>
    <property type="evidence" value="ECO:0000318"/>
    <property type="project" value="GO_Central"/>
</dbReference>
<organism evidence="3 4">
    <name type="scientific">Strongylocentrotus purpuratus</name>
    <name type="common">Purple sea urchin</name>
    <dbReference type="NCBI Taxonomy" id="7668"/>
    <lineage>
        <taxon>Eukaryota</taxon>
        <taxon>Metazoa</taxon>
        <taxon>Echinodermata</taxon>
        <taxon>Eleutherozoa</taxon>
        <taxon>Echinozoa</taxon>
        <taxon>Echinoidea</taxon>
        <taxon>Euechinoidea</taxon>
        <taxon>Echinacea</taxon>
        <taxon>Camarodonta</taxon>
        <taxon>Echinidea</taxon>
        <taxon>Strongylocentrotidae</taxon>
        <taxon>Strongylocentrotus</taxon>
    </lineage>
</organism>
<dbReference type="GeneID" id="115929905"/>